<dbReference type="PANTHER" id="PTHR11556:SF41">
    <property type="entry name" value="FRUCTOSE-1,6-BISPHOSPHATASE, CYTOSOLIC"/>
    <property type="match status" value="1"/>
</dbReference>
<dbReference type="InterPro" id="IPR044015">
    <property type="entry name" value="FBPase_C_dom"/>
</dbReference>
<dbReference type="GO" id="GO:0042132">
    <property type="term" value="F:fructose 1,6-bisphosphate 1-phosphatase activity"/>
    <property type="evidence" value="ECO:0007669"/>
    <property type="project" value="UniProtKB-EC"/>
</dbReference>
<dbReference type="EMBL" id="BRXY01000363">
    <property type="protein sequence ID" value="GMH89807.1"/>
    <property type="molecule type" value="Genomic_DNA"/>
</dbReference>
<feature type="chain" id="PRO_5040842788" description="fructose-bisphosphatase" evidence="7">
    <location>
        <begin position="17"/>
        <end position="423"/>
    </location>
</feature>
<dbReference type="PANTHER" id="PTHR11556">
    <property type="entry name" value="FRUCTOSE-1,6-BISPHOSPHATASE-RELATED"/>
    <property type="match status" value="1"/>
</dbReference>
<dbReference type="Pfam" id="PF18913">
    <property type="entry name" value="FBPase_C"/>
    <property type="match status" value="1"/>
</dbReference>
<feature type="domain" description="Fructose-1-6-bisphosphatase class 1 C-terminal" evidence="9">
    <location>
        <begin position="285"/>
        <end position="417"/>
    </location>
</feature>
<dbReference type="Pfam" id="PF00316">
    <property type="entry name" value="FBPase"/>
    <property type="match status" value="1"/>
</dbReference>
<dbReference type="Gene3D" id="3.30.540.10">
    <property type="entry name" value="Fructose-1,6-Bisphosphatase, subunit A, domain 1"/>
    <property type="match status" value="1"/>
</dbReference>
<keyword evidence="7" id="KW-0732">Signal</keyword>
<dbReference type="CDD" id="cd00354">
    <property type="entry name" value="FBPase"/>
    <property type="match status" value="1"/>
</dbReference>
<evidence type="ECO:0000256" key="4">
    <source>
        <dbReference type="ARBA" id="ARBA00022801"/>
    </source>
</evidence>
<accession>A0A9W7ET72</accession>
<comment type="catalytic activity">
    <reaction evidence="1">
        <text>beta-D-fructose 1,6-bisphosphate + H2O = beta-D-fructose 6-phosphate + phosphate</text>
        <dbReference type="Rhea" id="RHEA:11064"/>
        <dbReference type="ChEBI" id="CHEBI:15377"/>
        <dbReference type="ChEBI" id="CHEBI:32966"/>
        <dbReference type="ChEBI" id="CHEBI:43474"/>
        <dbReference type="ChEBI" id="CHEBI:57634"/>
        <dbReference type="EC" id="3.1.3.11"/>
    </reaction>
</comment>
<feature type="signal peptide" evidence="7">
    <location>
        <begin position="1"/>
        <end position="16"/>
    </location>
</feature>
<dbReference type="GO" id="GO:0030388">
    <property type="term" value="P:fructose 1,6-bisphosphate metabolic process"/>
    <property type="evidence" value="ECO:0007669"/>
    <property type="project" value="TreeGrafter"/>
</dbReference>
<gene>
    <name evidence="10" type="ORF">TrST_g9227</name>
</gene>
<dbReference type="GO" id="GO:0006000">
    <property type="term" value="P:fructose metabolic process"/>
    <property type="evidence" value="ECO:0007669"/>
    <property type="project" value="TreeGrafter"/>
</dbReference>
<dbReference type="InterPro" id="IPR000146">
    <property type="entry name" value="FBPase_class-1"/>
</dbReference>
<dbReference type="HAMAP" id="MF_01855">
    <property type="entry name" value="FBPase_class1"/>
    <property type="match status" value="1"/>
</dbReference>
<evidence type="ECO:0000256" key="1">
    <source>
        <dbReference type="ARBA" id="ARBA00001273"/>
    </source>
</evidence>
<dbReference type="InterPro" id="IPR028343">
    <property type="entry name" value="FBPtase"/>
</dbReference>
<keyword evidence="11" id="KW-1185">Reference proteome</keyword>
<evidence type="ECO:0000256" key="2">
    <source>
        <dbReference type="ARBA" id="ARBA00010941"/>
    </source>
</evidence>
<comment type="caution">
    <text evidence="10">The sequence shown here is derived from an EMBL/GenBank/DDBJ whole genome shotgun (WGS) entry which is preliminary data.</text>
</comment>
<dbReference type="InterPro" id="IPR033391">
    <property type="entry name" value="FBPase_N"/>
</dbReference>
<dbReference type="AlphaFoldDB" id="A0A9W7ET72"/>
<dbReference type="GO" id="GO:0005829">
    <property type="term" value="C:cytosol"/>
    <property type="evidence" value="ECO:0007669"/>
    <property type="project" value="TreeGrafter"/>
</dbReference>
<keyword evidence="4 6" id="KW-0378">Hydrolase</keyword>
<dbReference type="PIRSF" id="PIRSF500210">
    <property type="entry name" value="FBPtase"/>
    <property type="match status" value="1"/>
</dbReference>
<comment type="similarity">
    <text evidence="2 6">Belongs to the FBPase class 1 family.</text>
</comment>
<dbReference type="PIRSF" id="PIRSF000904">
    <property type="entry name" value="FBPtase_SBPase"/>
    <property type="match status" value="1"/>
</dbReference>
<evidence type="ECO:0000256" key="5">
    <source>
        <dbReference type="ARBA" id="ARBA00023277"/>
    </source>
</evidence>
<evidence type="ECO:0000259" key="9">
    <source>
        <dbReference type="Pfam" id="PF18913"/>
    </source>
</evidence>
<evidence type="ECO:0000256" key="7">
    <source>
        <dbReference type="SAM" id="SignalP"/>
    </source>
</evidence>
<evidence type="ECO:0000259" key="8">
    <source>
        <dbReference type="Pfam" id="PF00316"/>
    </source>
</evidence>
<sequence length="423" mass="45794">MRSLLHLALLPSLVVAFVPLIGPLNPLVKQMLIPNPSITVQSQGLLSSVSSSTSLNLTPDGSSSPPNLTNLKKKRLMSFERYLEVECWSQPELKALEPVLSSVATACVQISKMVSRAQTDDIYGAAMDSSGQILDSNIQGETQQKLDVVCNEIMLRAFCSASGNVAAVASEEEDEARPCKAVMDSDGVEFSEGEYVAVFDPIDGSKNIDSSLPVGTIFGIYKYKDLPPAGVGTFLQRGSNLVASGYCLYSATTVLVLTMGKGVDGFTLDPDRRQFLRTHEDMRVPDSGPLICMNEGNYREYNGAVQHYLKQVKQRGVSDGKGGFTKAQGRYVGALVADAHNVLINGGIYGYPGTRENPNGKIRLMYESNPMGMIMEQAGGAASTGKEKILEVEPTEIHQRVPTFLGSPLNIMELDECFKYIGE</sequence>
<keyword evidence="5 6" id="KW-0119">Carbohydrate metabolism</keyword>
<proteinExistence type="inferred from homology"/>
<evidence type="ECO:0000256" key="3">
    <source>
        <dbReference type="ARBA" id="ARBA00013093"/>
    </source>
</evidence>
<evidence type="ECO:0000313" key="10">
    <source>
        <dbReference type="EMBL" id="GMH89807.1"/>
    </source>
</evidence>
<feature type="domain" description="Fructose-1-6-bisphosphatase class I N-terminal" evidence="8">
    <location>
        <begin position="94"/>
        <end position="280"/>
    </location>
</feature>
<dbReference type="SUPFAM" id="SSF56655">
    <property type="entry name" value="Carbohydrate phosphatase"/>
    <property type="match status" value="1"/>
</dbReference>
<dbReference type="Gene3D" id="3.40.190.80">
    <property type="match status" value="1"/>
</dbReference>
<dbReference type="PRINTS" id="PR00115">
    <property type="entry name" value="F16BPHPHTASE"/>
</dbReference>
<dbReference type="OrthoDB" id="10256725at2759"/>
<protein>
    <recommendedName>
        <fullName evidence="3">fructose-bisphosphatase</fullName>
        <ecNumber evidence="3">3.1.3.11</ecNumber>
    </recommendedName>
</protein>
<dbReference type="GO" id="GO:0006094">
    <property type="term" value="P:gluconeogenesis"/>
    <property type="evidence" value="ECO:0007669"/>
    <property type="project" value="TreeGrafter"/>
</dbReference>
<dbReference type="GO" id="GO:0005986">
    <property type="term" value="P:sucrose biosynthetic process"/>
    <property type="evidence" value="ECO:0007669"/>
    <property type="project" value="TreeGrafter"/>
</dbReference>
<evidence type="ECO:0000313" key="11">
    <source>
        <dbReference type="Proteomes" id="UP001165085"/>
    </source>
</evidence>
<organism evidence="10 11">
    <name type="scientific">Triparma strigata</name>
    <dbReference type="NCBI Taxonomy" id="1606541"/>
    <lineage>
        <taxon>Eukaryota</taxon>
        <taxon>Sar</taxon>
        <taxon>Stramenopiles</taxon>
        <taxon>Ochrophyta</taxon>
        <taxon>Bolidophyceae</taxon>
        <taxon>Parmales</taxon>
        <taxon>Triparmaceae</taxon>
        <taxon>Triparma</taxon>
    </lineage>
</organism>
<reference evidence="11" key="1">
    <citation type="journal article" date="2023" name="Commun. Biol.">
        <title>Genome analysis of Parmales, the sister group of diatoms, reveals the evolutionary specialization of diatoms from phago-mixotrophs to photoautotrophs.</title>
        <authorList>
            <person name="Ban H."/>
            <person name="Sato S."/>
            <person name="Yoshikawa S."/>
            <person name="Yamada K."/>
            <person name="Nakamura Y."/>
            <person name="Ichinomiya M."/>
            <person name="Sato N."/>
            <person name="Blanc-Mathieu R."/>
            <person name="Endo H."/>
            <person name="Kuwata A."/>
            <person name="Ogata H."/>
        </authorList>
    </citation>
    <scope>NUCLEOTIDE SEQUENCE [LARGE SCALE GENOMIC DNA]</scope>
    <source>
        <strain evidence="11">NIES 3701</strain>
    </source>
</reference>
<name>A0A9W7ET72_9STRA</name>
<evidence type="ECO:0000256" key="6">
    <source>
        <dbReference type="RuleBase" id="RU000508"/>
    </source>
</evidence>
<dbReference type="EC" id="3.1.3.11" evidence="3"/>
<dbReference type="Proteomes" id="UP001165085">
    <property type="component" value="Unassembled WGS sequence"/>
</dbReference>
<dbReference type="GO" id="GO:0006002">
    <property type="term" value="P:fructose 6-phosphate metabolic process"/>
    <property type="evidence" value="ECO:0007669"/>
    <property type="project" value="TreeGrafter"/>
</dbReference>